<evidence type="ECO:0000256" key="4">
    <source>
        <dbReference type="ARBA" id="ARBA00022723"/>
    </source>
</evidence>
<organism evidence="11 12">
    <name type="scientific">Brachyspira pilosicoli P43/6/78</name>
    <dbReference type="NCBI Taxonomy" id="1042417"/>
    <lineage>
        <taxon>Bacteria</taxon>
        <taxon>Pseudomonadati</taxon>
        <taxon>Spirochaetota</taxon>
        <taxon>Spirochaetia</taxon>
        <taxon>Brachyspirales</taxon>
        <taxon>Brachyspiraceae</taxon>
        <taxon>Brachyspira</taxon>
    </lineage>
</organism>
<name>A0A3B6VL17_BRAPL</name>
<gene>
    <name evidence="11" type="ORF">BPP43_02640</name>
</gene>
<feature type="domain" description="Galactose-1-phosphate uridyl transferase C-terminal" evidence="10">
    <location>
        <begin position="187"/>
        <end position="281"/>
    </location>
</feature>
<dbReference type="Proteomes" id="UP000010793">
    <property type="component" value="Chromosome"/>
</dbReference>
<keyword evidence="5 8" id="KW-0862">Zinc</keyword>
<dbReference type="InterPro" id="IPR036265">
    <property type="entry name" value="HIT-like_sf"/>
</dbReference>
<dbReference type="GO" id="GO:0008270">
    <property type="term" value="F:zinc ion binding"/>
    <property type="evidence" value="ECO:0007669"/>
    <property type="project" value="InterPro"/>
</dbReference>
<dbReference type="UniPathway" id="UPA00214"/>
<dbReference type="PANTHER" id="PTHR42763:SF2">
    <property type="entry name" value="ADP-GLUCOSE PHOSPHORYLASE"/>
    <property type="match status" value="1"/>
</dbReference>
<dbReference type="EMBL" id="CP002873">
    <property type="protein sequence ID" value="AGA65844.1"/>
    <property type="molecule type" value="Genomic_DNA"/>
</dbReference>
<evidence type="ECO:0000256" key="8">
    <source>
        <dbReference type="PIRSR" id="PIRSR000808-3"/>
    </source>
</evidence>
<sequence>MPHIRKDPVTKQSVIIASERMGRPSDYINIEEKHAILSSDNTCPFCKGNEDKTPEHSTIIFDDNKNWIVRIVPNKYPIIAQSNADELPEKNSLFEADICKGFHDVIIENPNHSFNYYNAEERDLFFIFEAIIMRFQELSKEKDMMYSLLFKNFGREAGASLVHSHAQMMTTPFVPIQIMEEIYGSLEYYNENKKCVYCSMIEEEKKINERVICENNDFIAISPFASKSPYQIYILPKKHSDSIVYSEDCISQFASIVKDIFNRINKVLGEISFNYVLHTLTPALEKKYSHSSHWFLDIMPKMSKLAGYELGSGVFINSITPEDATNDLKNAL</sequence>
<comment type="similarity">
    <text evidence="1">Belongs to the galactose-1-phosphate uridylyltransferase type 1 family.</text>
</comment>
<feature type="binding site" evidence="8">
    <location>
        <position position="163"/>
    </location>
    <ligand>
        <name>Zn(2+)</name>
        <dbReference type="ChEBI" id="CHEBI:29105"/>
    </ligand>
</feature>
<dbReference type="RefSeq" id="WP_013243055.1">
    <property type="nucleotide sequence ID" value="NC_019908.1"/>
</dbReference>
<dbReference type="InterPro" id="IPR005850">
    <property type="entry name" value="GalP_Utransf_C"/>
</dbReference>
<dbReference type="InterPro" id="IPR053177">
    <property type="entry name" value="ADP-glucose_phosphorylase"/>
</dbReference>
<accession>A0A3B6VL17</accession>
<dbReference type="GeneID" id="56438681"/>
<feature type="binding site" evidence="8">
    <location>
        <position position="43"/>
    </location>
    <ligand>
        <name>Zn(2+)</name>
        <dbReference type="ChEBI" id="CHEBI:29105"/>
    </ligand>
</feature>
<dbReference type="AlphaFoldDB" id="A0A3B6VL17"/>
<dbReference type="PIRSF" id="PIRSF000808">
    <property type="entry name" value="GalT"/>
    <property type="match status" value="1"/>
</dbReference>
<dbReference type="InterPro" id="IPR001937">
    <property type="entry name" value="GalP_UDPtransf1"/>
</dbReference>
<keyword evidence="6" id="KW-0119">Carbohydrate metabolism</keyword>
<dbReference type="Pfam" id="PF01087">
    <property type="entry name" value="GalP_UDP_transf"/>
    <property type="match status" value="1"/>
</dbReference>
<protein>
    <submittedName>
        <fullName evidence="11">Galactose-1-phosphate uridylyltransferase</fullName>
    </submittedName>
</protein>
<keyword evidence="4 8" id="KW-0479">Metal-binding</keyword>
<keyword evidence="2 11" id="KW-0808">Transferase</keyword>
<dbReference type="InterPro" id="IPR005849">
    <property type="entry name" value="GalP_Utransf_N"/>
</dbReference>
<feature type="domain" description="Galactose-1-phosphate uridyl transferase N-terminal" evidence="9">
    <location>
        <begin position="2"/>
        <end position="175"/>
    </location>
</feature>
<dbReference type="GO" id="GO:0006012">
    <property type="term" value="P:galactose metabolic process"/>
    <property type="evidence" value="ECO:0007669"/>
    <property type="project" value="UniProtKB-UniPathway"/>
</dbReference>
<dbReference type="PANTHER" id="PTHR42763">
    <property type="entry name" value="ADP-GLUCOSE PHOSPHORYLASE"/>
    <property type="match status" value="1"/>
</dbReference>
<dbReference type="Pfam" id="PF02744">
    <property type="entry name" value="GalP_UDP_tr_C"/>
    <property type="match status" value="1"/>
</dbReference>
<evidence type="ECO:0000256" key="2">
    <source>
        <dbReference type="ARBA" id="ARBA00022679"/>
    </source>
</evidence>
<dbReference type="KEGG" id="bpip:BPP43_02640"/>
<evidence type="ECO:0000256" key="7">
    <source>
        <dbReference type="PIRSR" id="PIRSR000808-1"/>
    </source>
</evidence>
<dbReference type="GO" id="GO:0008108">
    <property type="term" value="F:UDP-glucose:hexose-1-phosphate uridylyltransferase activity"/>
    <property type="evidence" value="ECO:0007669"/>
    <property type="project" value="InterPro"/>
</dbReference>
<evidence type="ECO:0000256" key="3">
    <source>
        <dbReference type="ARBA" id="ARBA00022695"/>
    </source>
</evidence>
<evidence type="ECO:0000256" key="5">
    <source>
        <dbReference type="ARBA" id="ARBA00022833"/>
    </source>
</evidence>
<evidence type="ECO:0000259" key="10">
    <source>
        <dbReference type="Pfam" id="PF02744"/>
    </source>
</evidence>
<reference evidence="11 12" key="1">
    <citation type="journal article" date="2013" name="Genome Announc.">
        <title>Complete Genome Sequence of the Porcine Strain Brachyspira pilosicoli P43/6/78(T.).</title>
        <authorList>
            <person name="Lin C."/>
            <person name="den Bakker H.C."/>
            <person name="Suzuki H."/>
            <person name="Lefebure T."/>
            <person name="Ponnala L."/>
            <person name="Sun Q."/>
            <person name="Stanhope M.J."/>
            <person name="Wiedmann M."/>
            <person name="Duhamel G.E."/>
        </authorList>
    </citation>
    <scope>NUCLEOTIDE SEQUENCE [LARGE SCALE GENOMIC DNA]</scope>
    <source>
        <strain evidence="11 12">P43/6/78</strain>
    </source>
</reference>
<evidence type="ECO:0000313" key="11">
    <source>
        <dbReference type="EMBL" id="AGA65844.1"/>
    </source>
</evidence>
<evidence type="ECO:0000256" key="1">
    <source>
        <dbReference type="ARBA" id="ARBA00010951"/>
    </source>
</evidence>
<keyword evidence="12" id="KW-1185">Reference proteome</keyword>
<dbReference type="SUPFAM" id="SSF54197">
    <property type="entry name" value="HIT-like"/>
    <property type="match status" value="2"/>
</dbReference>
<proteinExistence type="inferred from homology"/>
<feature type="active site" description="Tele-UMP-histidine intermediate" evidence="7">
    <location>
        <position position="165"/>
    </location>
</feature>
<comment type="cofactor">
    <cofactor evidence="8">
        <name>Zn(2+)</name>
        <dbReference type="ChEBI" id="CHEBI:29105"/>
    </cofactor>
    <text evidence="8">Binds 1 zinc ion per subunit.</text>
</comment>
<evidence type="ECO:0000259" key="9">
    <source>
        <dbReference type="Pfam" id="PF01087"/>
    </source>
</evidence>
<feature type="binding site" evidence="8">
    <location>
        <position position="112"/>
    </location>
    <ligand>
        <name>Zn(2+)</name>
        <dbReference type="ChEBI" id="CHEBI:29105"/>
    </ligand>
</feature>
<keyword evidence="3 11" id="KW-0548">Nucleotidyltransferase</keyword>
<evidence type="ECO:0000256" key="6">
    <source>
        <dbReference type="ARBA" id="ARBA00023277"/>
    </source>
</evidence>
<dbReference type="Gene3D" id="3.30.428.10">
    <property type="entry name" value="HIT-like"/>
    <property type="match status" value="2"/>
</dbReference>
<feature type="binding site" evidence="8">
    <location>
        <position position="46"/>
    </location>
    <ligand>
        <name>Zn(2+)</name>
        <dbReference type="ChEBI" id="CHEBI:29105"/>
    </ligand>
</feature>
<evidence type="ECO:0000313" key="12">
    <source>
        <dbReference type="Proteomes" id="UP000010793"/>
    </source>
</evidence>